<dbReference type="InterPro" id="IPR039251">
    <property type="entry name" value="OXLD1"/>
</dbReference>
<feature type="compositionally biased region" description="Pro residues" evidence="1">
    <location>
        <begin position="8"/>
        <end position="18"/>
    </location>
</feature>
<dbReference type="STRING" id="406100.SAMN04488052_102115"/>
<feature type="domain" description="Oxidoreductase-like" evidence="2">
    <location>
        <begin position="5"/>
        <end position="49"/>
    </location>
</feature>
<dbReference type="Proteomes" id="UP000199657">
    <property type="component" value="Unassembled WGS sequence"/>
</dbReference>
<evidence type="ECO:0000313" key="4">
    <source>
        <dbReference type="Proteomes" id="UP000199657"/>
    </source>
</evidence>
<dbReference type="InterPro" id="IPR019180">
    <property type="entry name" value="Oxidoreductase-like_N"/>
</dbReference>
<dbReference type="OrthoDB" id="5797329at2"/>
<feature type="region of interest" description="Disordered" evidence="1">
    <location>
        <begin position="1"/>
        <end position="21"/>
    </location>
</feature>
<organism evidence="3 4">
    <name type="scientific">Aquisalimonas asiatica</name>
    <dbReference type="NCBI Taxonomy" id="406100"/>
    <lineage>
        <taxon>Bacteria</taxon>
        <taxon>Pseudomonadati</taxon>
        <taxon>Pseudomonadota</taxon>
        <taxon>Gammaproteobacteria</taxon>
        <taxon>Chromatiales</taxon>
        <taxon>Ectothiorhodospiraceae</taxon>
        <taxon>Aquisalimonas</taxon>
    </lineage>
</organism>
<name>A0A1H8RMD8_9GAMM</name>
<protein>
    <submittedName>
        <fullName evidence="3">Oxidoreductase-like protein, N-terminal</fullName>
    </submittedName>
</protein>
<dbReference type="Pfam" id="PF09791">
    <property type="entry name" value="Oxidored-like"/>
    <property type="match status" value="1"/>
</dbReference>
<dbReference type="EMBL" id="FOEG01000002">
    <property type="protein sequence ID" value="SEO67437.1"/>
    <property type="molecule type" value="Genomic_DNA"/>
</dbReference>
<dbReference type="AlphaFoldDB" id="A0A1H8RMD8"/>
<evidence type="ECO:0000313" key="3">
    <source>
        <dbReference type="EMBL" id="SEO67437.1"/>
    </source>
</evidence>
<accession>A0A1H8RMD8</accession>
<keyword evidence="4" id="KW-1185">Reference proteome</keyword>
<dbReference type="PANTHER" id="PTHR21193:SF3">
    <property type="entry name" value="OXIDOREDUCTASE-LIKE DOMAIN-CONTAINING PROTEIN 1"/>
    <property type="match status" value="1"/>
</dbReference>
<dbReference type="PANTHER" id="PTHR21193">
    <property type="entry name" value="OXIDOREDUCTASE-LIKE DOMAIN-CONTAINING PROTEIN 1"/>
    <property type="match status" value="1"/>
</dbReference>
<dbReference type="RefSeq" id="WP_091640624.1">
    <property type="nucleotide sequence ID" value="NZ_FOEG01000002.1"/>
</dbReference>
<reference evidence="3 4" key="1">
    <citation type="submission" date="2016-10" db="EMBL/GenBank/DDBJ databases">
        <authorList>
            <person name="de Groot N.N."/>
        </authorList>
    </citation>
    <scope>NUCLEOTIDE SEQUENCE [LARGE SCALE GENOMIC DNA]</scope>
    <source>
        <strain evidence="3 4">CGMCC 1.6291</strain>
    </source>
</reference>
<evidence type="ECO:0000259" key="2">
    <source>
        <dbReference type="Pfam" id="PF09791"/>
    </source>
</evidence>
<evidence type="ECO:0000256" key="1">
    <source>
        <dbReference type="SAM" id="MobiDB-lite"/>
    </source>
</evidence>
<sequence length="60" mass="6713">MSTAQGPKLPPKPEPPDPSECCGSGCDPCILELYDDELERWEARVERIKAQWQAEQAGQQ</sequence>
<proteinExistence type="predicted"/>
<gene>
    <name evidence="3" type="ORF">SAMN04488052_102115</name>
</gene>